<evidence type="ECO:0000313" key="5">
    <source>
        <dbReference type="Proteomes" id="UP000267798"/>
    </source>
</evidence>
<evidence type="ECO:0000313" key="4">
    <source>
        <dbReference type="EMBL" id="RJX38510.1"/>
    </source>
</evidence>
<keyword evidence="5" id="KW-1185">Reference proteome</keyword>
<dbReference type="InterPro" id="IPR036291">
    <property type="entry name" value="NAD(P)-bd_dom_sf"/>
</dbReference>
<dbReference type="Pfam" id="PF04321">
    <property type="entry name" value="RmlD_sub_bind"/>
    <property type="match status" value="1"/>
</dbReference>
<comment type="caution">
    <text evidence="4">The sequence shown here is derived from an EMBL/GenBank/DDBJ whole genome shotgun (WGS) entry which is preliminary data.</text>
</comment>
<dbReference type="PANTHER" id="PTHR10491:SF4">
    <property type="entry name" value="METHIONINE ADENOSYLTRANSFERASE 2 SUBUNIT BETA"/>
    <property type="match status" value="1"/>
</dbReference>
<dbReference type="InterPro" id="IPR005913">
    <property type="entry name" value="dTDP_dehydrorham_reduct"/>
</dbReference>
<dbReference type="UniPathway" id="UPA00124"/>
<evidence type="ECO:0000256" key="1">
    <source>
        <dbReference type="ARBA" id="ARBA00010944"/>
    </source>
</evidence>
<name>A0A3A6PEG7_9BACL</name>
<comment type="similarity">
    <text evidence="1 2">Belongs to the dTDP-4-dehydrorhamnose reductase family.</text>
</comment>
<dbReference type="GO" id="GO:0008831">
    <property type="term" value="F:dTDP-4-dehydrorhamnose reductase activity"/>
    <property type="evidence" value="ECO:0007669"/>
    <property type="project" value="UniProtKB-EC"/>
</dbReference>
<keyword evidence="2" id="KW-0560">Oxidoreductase</keyword>
<dbReference type="SUPFAM" id="SSF51735">
    <property type="entry name" value="NAD(P)-binding Rossmann-fold domains"/>
    <property type="match status" value="1"/>
</dbReference>
<dbReference type="PANTHER" id="PTHR10491">
    <property type="entry name" value="DTDP-4-DEHYDRORHAMNOSE REDUCTASE"/>
    <property type="match status" value="1"/>
</dbReference>
<dbReference type="InterPro" id="IPR029903">
    <property type="entry name" value="RmlD-like-bd"/>
</dbReference>
<protein>
    <recommendedName>
        <fullName evidence="2">dTDP-4-dehydrorhamnose reductase</fullName>
        <ecNumber evidence="2">1.1.1.133</ecNumber>
    </recommendedName>
</protein>
<dbReference type="EC" id="1.1.1.133" evidence="2"/>
<dbReference type="Proteomes" id="UP000267798">
    <property type="component" value="Unassembled WGS sequence"/>
</dbReference>
<dbReference type="GO" id="GO:0019305">
    <property type="term" value="P:dTDP-rhamnose biosynthetic process"/>
    <property type="evidence" value="ECO:0007669"/>
    <property type="project" value="UniProtKB-UniPathway"/>
</dbReference>
<evidence type="ECO:0000259" key="3">
    <source>
        <dbReference type="Pfam" id="PF04321"/>
    </source>
</evidence>
<reference evidence="4 5" key="1">
    <citation type="submission" date="2018-09" db="EMBL/GenBank/DDBJ databases">
        <title>Paenibacillus aracenensis nov. sp. isolated from a cave in southern Spain.</title>
        <authorList>
            <person name="Jurado V."/>
            <person name="Gutierrez-Patricio S."/>
            <person name="Gonzalez-Pimentel J.L."/>
            <person name="Miller A.Z."/>
            <person name="Laiz L."/>
            <person name="Saiz-Jimenez C."/>
        </authorList>
    </citation>
    <scope>NUCLEOTIDE SEQUENCE [LARGE SCALE GENOMIC DNA]</scope>
    <source>
        <strain evidence="4 5">JCM 19203</strain>
    </source>
</reference>
<dbReference type="GO" id="GO:0005829">
    <property type="term" value="C:cytosol"/>
    <property type="evidence" value="ECO:0007669"/>
    <property type="project" value="TreeGrafter"/>
</dbReference>
<sequence length="278" mass="31260">MAGHLLTLWLSKDGYDVIATQRSGAEAAPFTSLDLREGKQLARLLRRHKPDVVINAAGLLNEDAKLRLREAVEINSLLPHSLADYGDELGFRLIHISTDCIFSGISGPYEEARTADGATAYAKSKSLGEVIRPNHLTIRTSIIGPELKSEGVGLMHWFLRENGPVQGYSRVYWNGVTTLELAKFISRIMEHPIGGLVHLTGRRKLSKHKLLQIMNAAFHKGTVITPCGKLHHDKSLLNTRTDFLYEPPDYPFMLNELAHWMAEHRHLYSHYNLMDGSY</sequence>
<organism evidence="4 5">
    <name type="scientific">Paenibacillus pinisoli</name>
    <dbReference type="NCBI Taxonomy" id="1276110"/>
    <lineage>
        <taxon>Bacteria</taxon>
        <taxon>Bacillati</taxon>
        <taxon>Bacillota</taxon>
        <taxon>Bacilli</taxon>
        <taxon>Bacillales</taxon>
        <taxon>Paenibacillaceae</taxon>
        <taxon>Paenibacillus</taxon>
    </lineage>
</organism>
<proteinExistence type="inferred from homology"/>
<accession>A0A3A6PEG7</accession>
<comment type="function">
    <text evidence="2">Catalyzes the reduction of dTDP-6-deoxy-L-lyxo-4-hexulose to yield dTDP-L-rhamnose.</text>
</comment>
<evidence type="ECO:0000256" key="2">
    <source>
        <dbReference type="RuleBase" id="RU364082"/>
    </source>
</evidence>
<feature type="domain" description="RmlD-like substrate binding" evidence="3">
    <location>
        <begin position="6"/>
        <end position="227"/>
    </location>
</feature>
<keyword evidence="2" id="KW-0521">NADP</keyword>
<dbReference type="Gene3D" id="3.40.50.720">
    <property type="entry name" value="NAD(P)-binding Rossmann-like Domain"/>
    <property type="match status" value="1"/>
</dbReference>
<gene>
    <name evidence="4" type="ORF">D3P09_17370</name>
</gene>
<dbReference type="OrthoDB" id="9803892at2"/>
<dbReference type="AlphaFoldDB" id="A0A3A6PEG7"/>
<comment type="pathway">
    <text evidence="2">Carbohydrate biosynthesis; dTDP-L-rhamnose biosynthesis.</text>
</comment>
<dbReference type="EMBL" id="QXQB01000004">
    <property type="protein sequence ID" value="RJX38510.1"/>
    <property type="molecule type" value="Genomic_DNA"/>
</dbReference>